<gene>
    <name evidence="1" type="ORF">L1987_35584</name>
</gene>
<reference evidence="2" key="1">
    <citation type="journal article" date="2022" name="Mol. Ecol. Resour.">
        <title>The genomes of chicory, endive, great burdock and yacon provide insights into Asteraceae palaeo-polyploidization history and plant inulin production.</title>
        <authorList>
            <person name="Fan W."/>
            <person name="Wang S."/>
            <person name="Wang H."/>
            <person name="Wang A."/>
            <person name="Jiang F."/>
            <person name="Liu H."/>
            <person name="Zhao H."/>
            <person name="Xu D."/>
            <person name="Zhang Y."/>
        </authorList>
    </citation>
    <scope>NUCLEOTIDE SEQUENCE [LARGE SCALE GENOMIC DNA]</scope>
    <source>
        <strain evidence="2">cv. Yunnan</strain>
    </source>
</reference>
<sequence length="220" mass="24891">MISVYGGPGVQLVNDSWANTVDMRAQFLRSKGILVWKMDNRGSWRRGIAFEGAMKHNFGRFDAEDQVGGAEWLIKEGLAKAGDIGVYGWSYGGYLSAISLSRFPDVFKCAVAGAPVTSWDGYDSFYTEKYMGMPEENKAGYSYGSVMKHVNGLKGKLLLVHGLMDENVHFRHTARLLNALVGAHKVYELLIFPDARHMPRPLKDRLYMEERIWDFIQRTL</sequence>
<evidence type="ECO:0000313" key="2">
    <source>
        <dbReference type="Proteomes" id="UP001056120"/>
    </source>
</evidence>
<comment type="caution">
    <text evidence="1">The sequence shown here is derived from an EMBL/GenBank/DDBJ whole genome shotgun (WGS) entry which is preliminary data.</text>
</comment>
<proteinExistence type="predicted"/>
<evidence type="ECO:0000313" key="1">
    <source>
        <dbReference type="EMBL" id="KAI3792972.1"/>
    </source>
</evidence>
<reference evidence="1 2" key="2">
    <citation type="journal article" date="2022" name="Mol. Ecol. Resour.">
        <title>The genomes of chicory, endive, great burdock and yacon provide insights into Asteraceae paleo-polyploidization history and plant inulin production.</title>
        <authorList>
            <person name="Fan W."/>
            <person name="Wang S."/>
            <person name="Wang H."/>
            <person name="Wang A."/>
            <person name="Jiang F."/>
            <person name="Liu H."/>
            <person name="Zhao H."/>
            <person name="Xu D."/>
            <person name="Zhang Y."/>
        </authorList>
    </citation>
    <scope>NUCLEOTIDE SEQUENCE [LARGE SCALE GENOMIC DNA]</scope>
    <source>
        <strain evidence="2">cv. Yunnan</strain>
        <tissue evidence="1">Leaves</tissue>
    </source>
</reference>
<accession>A0ACB9HDG6</accession>
<keyword evidence="2" id="KW-1185">Reference proteome</keyword>
<protein>
    <submittedName>
        <fullName evidence="1">Uncharacterized protein</fullName>
    </submittedName>
</protein>
<dbReference type="Proteomes" id="UP001056120">
    <property type="component" value="Linkage Group LG12"/>
</dbReference>
<organism evidence="1 2">
    <name type="scientific">Smallanthus sonchifolius</name>
    <dbReference type="NCBI Taxonomy" id="185202"/>
    <lineage>
        <taxon>Eukaryota</taxon>
        <taxon>Viridiplantae</taxon>
        <taxon>Streptophyta</taxon>
        <taxon>Embryophyta</taxon>
        <taxon>Tracheophyta</taxon>
        <taxon>Spermatophyta</taxon>
        <taxon>Magnoliopsida</taxon>
        <taxon>eudicotyledons</taxon>
        <taxon>Gunneridae</taxon>
        <taxon>Pentapetalae</taxon>
        <taxon>asterids</taxon>
        <taxon>campanulids</taxon>
        <taxon>Asterales</taxon>
        <taxon>Asteraceae</taxon>
        <taxon>Asteroideae</taxon>
        <taxon>Heliantheae alliance</taxon>
        <taxon>Millerieae</taxon>
        <taxon>Smallanthus</taxon>
    </lineage>
</organism>
<dbReference type="EMBL" id="CM042029">
    <property type="protein sequence ID" value="KAI3792972.1"/>
    <property type="molecule type" value="Genomic_DNA"/>
</dbReference>
<name>A0ACB9HDG6_9ASTR</name>